<dbReference type="InterPro" id="IPR020898">
    <property type="entry name" value="Synapsin_ATP-bd_dom"/>
</dbReference>
<dbReference type="SUPFAM" id="SSF56059">
    <property type="entry name" value="Glutathione synthetase ATP-binding domain-like"/>
    <property type="match status" value="1"/>
</dbReference>
<dbReference type="SUPFAM" id="SSF52440">
    <property type="entry name" value="PreATP-grasp domain"/>
    <property type="match status" value="1"/>
</dbReference>
<dbReference type="InterPro" id="IPR013815">
    <property type="entry name" value="ATP_grasp_subdomain_1"/>
</dbReference>
<evidence type="ECO:0000256" key="5">
    <source>
        <dbReference type="PROSITE-ProRule" id="PRU00409"/>
    </source>
</evidence>
<dbReference type="Pfam" id="PF02750">
    <property type="entry name" value="Synapsin_C"/>
    <property type="match status" value="1"/>
</dbReference>
<keyword evidence="5" id="KW-0547">Nucleotide-binding</keyword>
<dbReference type="GO" id="GO:0007269">
    <property type="term" value="P:neurotransmitter secretion"/>
    <property type="evidence" value="ECO:0007669"/>
    <property type="project" value="InterPro"/>
</dbReference>
<evidence type="ECO:0000256" key="1">
    <source>
        <dbReference type="ARBA" id="ARBA00008243"/>
    </source>
</evidence>
<keyword evidence="2" id="KW-0597">Phosphoprotein</keyword>
<dbReference type="PROSITE" id="PS50975">
    <property type="entry name" value="ATP_GRASP"/>
    <property type="match status" value="1"/>
</dbReference>
<dbReference type="AlphaFoldDB" id="A0A0B2VTI5"/>
<dbReference type="GO" id="GO:0005524">
    <property type="term" value="F:ATP binding"/>
    <property type="evidence" value="ECO:0007669"/>
    <property type="project" value="UniProtKB-UniRule"/>
</dbReference>
<feature type="compositionally biased region" description="Polar residues" evidence="6">
    <location>
        <begin position="62"/>
        <end position="71"/>
    </location>
</feature>
<reference evidence="8 9" key="1">
    <citation type="submission" date="2014-11" db="EMBL/GenBank/DDBJ databases">
        <title>Genetic blueprint of the zoonotic pathogen Toxocara canis.</title>
        <authorList>
            <person name="Zhu X.-Q."/>
            <person name="Korhonen P.K."/>
            <person name="Cai H."/>
            <person name="Young N.D."/>
            <person name="Nejsum P."/>
            <person name="von Samson-Himmelstjerna G."/>
            <person name="Boag P.R."/>
            <person name="Tan P."/>
            <person name="Li Q."/>
            <person name="Min J."/>
            <person name="Yang Y."/>
            <person name="Wang X."/>
            <person name="Fang X."/>
            <person name="Hall R.S."/>
            <person name="Hofmann A."/>
            <person name="Sternberg P.W."/>
            <person name="Jex A.R."/>
            <person name="Gasser R.B."/>
        </authorList>
    </citation>
    <scope>NUCLEOTIDE SEQUENCE [LARGE SCALE GENOMIC DNA]</scope>
    <source>
        <strain evidence="8">PN_DK_2014</strain>
    </source>
</reference>
<name>A0A0B2VTI5_TOXCA</name>
<organism evidence="8 9">
    <name type="scientific">Toxocara canis</name>
    <name type="common">Canine roundworm</name>
    <dbReference type="NCBI Taxonomy" id="6265"/>
    <lineage>
        <taxon>Eukaryota</taxon>
        <taxon>Metazoa</taxon>
        <taxon>Ecdysozoa</taxon>
        <taxon>Nematoda</taxon>
        <taxon>Chromadorea</taxon>
        <taxon>Rhabditida</taxon>
        <taxon>Spirurina</taxon>
        <taxon>Ascaridomorpha</taxon>
        <taxon>Ascaridoidea</taxon>
        <taxon>Toxocaridae</taxon>
        <taxon>Toxocara</taxon>
    </lineage>
</organism>
<dbReference type="Pfam" id="PF02078">
    <property type="entry name" value="Synapsin"/>
    <property type="match status" value="1"/>
</dbReference>
<evidence type="ECO:0000256" key="2">
    <source>
        <dbReference type="ARBA" id="ARBA00022553"/>
    </source>
</evidence>
<dbReference type="GO" id="GO:0046872">
    <property type="term" value="F:metal ion binding"/>
    <property type="evidence" value="ECO:0007669"/>
    <property type="project" value="InterPro"/>
</dbReference>
<dbReference type="PRINTS" id="PR01368">
    <property type="entry name" value="SYNAPSIN"/>
</dbReference>
<dbReference type="PANTHER" id="PTHR10841">
    <property type="entry name" value="SYNAPSIN"/>
    <property type="match status" value="1"/>
</dbReference>
<dbReference type="OMA" id="IGSAYKC"/>
<proteinExistence type="inferred from homology"/>
<dbReference type="STRING" id="6265.A0A0B2VTI5"/>
<comment type="similarity">
    <text evidence="1">Belongs to the synapsin family.</text>
</comment>
<keyword evidence="9" id="KW-1185">Reference proteome</keyword>
<dbReference type="OrthoDB" id="10249572at2759"/>
<keyword evidence="3" id="KW-0770">Synapse</keyword>
<comment type="subcellular location">
    <subcellularLocation>
        <location evidence="4">Synapse</location>
    </subcellularLocation>
</comment>
<dbReference type="InterPro" id="IPR016185">
    <property type="entry name" value="PreATP-grasp_dom_sf"/>
</dbReference>
<dbReference type="GO" id="GO:0030672">
    <property type="term" value="C:synaptic vesicle membrane"/>
    <property type="evidence" value="ECO:0007669"/>
    <property type="project" value="TreeGrafter"/>
</dbReference>
<accession>A0A0B2VTI5</accession>
<gene>
    <name evidence="8" type="primary">Syn</name>
    <name evidence="8" type="ORF">Tcan_05645</name>
</gene>
<dbReference type="Gene3D" id="3.40.50.20">
    <property type="match status" value="1"/>
</dbReference>
<feature type="domain" description="ATP-grasp" evidence="7">
    <location>
        <begin position="248"/>
        <end position="430"/>
    </location>
</feature>
<sequence>MMRCDAAELIAAWAATEARQPHSKFSMGISGSITMESFSSGMNFLKRRFSSQDMGDEDKPPVSQSSVNAQNGPPPPPSSFSLAGLANKVSSTISAPASPAKTSQSMYSQVQGITRNLMYAASSGLSLQPHGPHKCILVIDDQQIDWSKYFRNNRTGWQLRIEQASYSDIHVCCYSSNECCVELTIPTNRERRQTFQPDFVLFRQAPRSEKGNFTNIAMALLRSGVQTLNTVDNVINFLNKNWMYYHLQRIATTAGSNVFPLLEQTYYPAFDHFNALSRFPVIVRVGHGAHGLGKVKIDDEQHLVELEGAIRSLGGGEVSVEPYIDIKYDVHLQKIGSETKAFIRKGISNSWRSNVGSAMLEQIAVTNRHKQWLQMVSEAFGGLDVLGLDVLVAKDGREIIHDANDALTFLGDSQEEDRRAIADLIQSHIITRNAQSMQPPLNKGVEQHAAMAAPPPPPPRPASSVVSRSRTMEQNISSGTVNGHDAAAQRKPSRGHPQQGHAIRQPSVKDKEPPATTVNAHQDDTMGQLKRTFAGIFGDV</sequence>
<dbReference type="Gene3D" id="3.30.470.20">
    <property type="entry name" value="ATP-grasp fold, B domain"/>
    <property type="match status" value="1"/>
</dbReference>
<protein>
    <submittedName>
        <fullName evidence="8">Synapsin</fullName>
    </submittedName>
</protein>
<evidence type="ECO:0000256" key="4">
    <source>
        <dbReference type="ARBA" id="ARBA00034103"/>
    </source>
</evidence>
<dbReference type="EMBL" id="JPKZ01001028">
    <property type="protein sequence ID" value="KHN84255.1"/>
    <property type="molecule type" value="Genomic_DNA"/>
</dbReference>
<dbReference type="Proteomes" id="UP000031036">
    <property type="component" value="Unassembled WGS sequence"/>
</dbReference>
<dbReference type="PANTHER" id="PTHR10841:SF17">
    <property type="entry name" value="SYNAPSIN"/>
    <property type="match status" value="1"/>
</dbReference>
<keyword evidence="5" id="KW-0067">ATP-binding</keyword>
<evidence type="ECO:0000259" key="7">
    <source>
        <dbReference type="PROSITE" id="PS50975"/>
    </source>
</evidence>
<dbReference type="InterPro" id="IPR011761">
    <property type="entry name" value="ATP-grasp"/>
</dbReference>
<dbReference type="InterPro" id="IPR001359">
    <property type="entry name" value="Synapsin"/>
</dbReference>
<evidence type="ECO:0000313" key="8">
    <source>
        <dbReference type="EMBL" id="KHN84255.1"/>
    </source>
</evidence>
<comment type="caution">
    <text evidence="8">The sequence shown here is derived from an EMBL/GenBank/DDBJ whole genome shotgun (WGS) entry which is preliminary data.</text>
</comment>
<dbReference type="Gene3D" id="3.30.1490.20">
    <property type="entry name" value="ATP-grasp fold, A domain"/>
    <property type="match status" value="1"/>
</dbReference>
<feature type="region of interest" description="Disordered" evidence="6">
    <location>
        <begin position="51"/>
        <end position="83"/>
    </location>
</feature>
<dbReference type="InterPro" id="IPR020897">
    <property type="entry name" value="Synapsin_pre-ATP-grasp_dom"/>
</dbReference>
<evidence type="ECO:0000256" key="3">
    <source>
        <dbReference type="ARBA" id="ARBA00023018"/>
    </source>
</evidence>
<feature type="region of interest" description="Disordered" evidence="6">
    <location>
        <begin position="445"/>
        <end position="526"/>
    </location>
</feature>
<evidence type="ECO:0000256" key="6">
    <source>
        <dbReference type="SAM" id="MobiDB-lite"/>
    </source>
</evidence>
<feature type="compositionally biased region" description="Polar residues" evidence="6">
    <location>
        <begin position="472"/>
        <end position="481"/>
    </location>
</feature>
<evidence type="ECO:0000313" key="9">
    <source>
        <dbReference type="Proteomes" id="UP000031036"/>
    </source>
</evidence>